<organism evidence="1 2">
    <name type="scientific">Corchorus olitorius</name>
    <dbReference type="NCBI Taxonomy" id="93759"/>
    <lineage>
        <taxon>Eukaryota</taxon>
        <taxon>Viridiplantae</taxon>
        <taxon>Streptophyta</taxon>
        <taxon>Embryophyta</taxon>
        <taxon>Tracheophyta</taxon>
        <taxon>Spermatophyta</taxon>
        <taxon>Magnoliopsida</taxon>
        <taxon>eudicotyledons</taxon>
        <taxon>Gunneridae</taxon>
        <taxon>Pentapetalae</taxon>
        <taxon>rosids</taxon>
        <taxon>malvids</taxon>
        <taxon>Malvales</taxon>
        <taxon>Malvaceae</taxon>
        <taxon>Grewioideae</taxon>
        <taxon>Apeibeae</taxon>
        <taxon>Corchorus</taxon>
    </lineage>
</organism>
<dbReference type="AlphaFoldDB" id="A0A1R3KZ61"/>
<keyword evidence="2" id="KW-1185">Reference proteome</keyword>
<feature type="non-terminal residue" evidence="1">
    <location>
        <position position="1"/>
    </location>
</feature>
<dbReference type="Proteomes" id="UP000187203">
    <property type="component" value="Unassembled WGS sequence"/>
</dbReference>
<sequence>PFPTLKMNTSQSEELIHFCVAANGTDDYELKGNANEKANSKLLERTFILKGYLQSFQDRIYGRGTAGRADRTAIKPLLFLSAQIFFSLRGVFRDVATGW</sequence>
<gene>
    <name evidence="1" type="ORF">COLO4_03255</name>
</gene>
<protein>
    <submittedName>
        <fullName evidence="1">RIC-3, isoform C</fullName>
    </submittedName>
</protein>
<proteinExistence type="predicted"/>
<dbReference type="EMBL" id="AWUE01009433">
    <property type="protein sequence ID" value="OMP12394.1"/>
    <property type="molecule type" value="Genomic_DNA"/>
</dbReference>
<evidence type="ECO:0000313" key="2">
    <source>
        <dbReference type="Proteomes" id="UP000187203"/>
    </source>
</evidence>
<comment type="caution">
    <text evidence="1">The sequence shown here is derived from an EMBL/GenBank/DDBJ whole genome shotgun (WGS) entry which is preliminary data.</text>
</comment>
<evidence type="ECO:0000313" key="1">
    <source>
        <dbReference type="EMBL" id="OMP12394.1"/>
    </source>
</evidence>
<name>A0A1R3KZ61_9ROSI</name>
<reference evidence="2" key="1">
    <citation type="submission" date="2013-09" db="EMBL/GenBank/DDBJ databases">
        <title>Corchorus olitorius genome sequencing.</title>
        <authorList>
            <person name="Alam M."/>
            <person name="Haque M.S."/>
            <person name="Islam M.S."/>
            <person name="Emdad E.M."/>
            <person name="Islam M.M."/>
            <person name="Ahmed B."/>
            <person name="Halim A."/>
            <person name="Hossen Q.M.M."/>
            <person name="Hossain M.Z."/>
            <person name="Ahmed R."/>
            <person name="Khan M.M."/>
            <person name="Islam R."/>
            <person name="Rashid M.M."/>
            <person name="Khan S.A."/>
            <person name="Rahman M.S."/>
            <person name="Alam M."/>
            <person name="Yahiya A.S."/>
            <person name="Khan M.S."/>
            <person name="Azam M.S."/>
            <person name="Haque T."/>
            <person name="Lashkar M.Z.H."/>
            <person name="Akhand A.I."/>
            <person name="Morshed G."/>
            <person name="Roy S."/>
            <person name="Uddin K.S."/>
            <person name="Rabeya T."/>
            <person name="Hossain A.S."/>
            <person name="Chowdhury A."/>
            <person name="Snigdha A.R."/>
            <person name="Mortoza M.S."/>
            <person name="Matin S.A."/>
            <person name="Hoque S.M.E."/>
            <person name="Islam M.K."/>
            <person name="Roy D.K."/>
            <person name="Haider R."/>
            <person name="Moosa M.M."/>
            <person name="Elias S.M."/>
            <person name="Hasan A.M."/>
            <person name="Jahan S."/>
            <person name="Shafiuddin M."/>
            <person name="Mahmood N."/>
            <person name="Shommy N.S."/>
        </authorList>
    </citation>
    <scope>NUCLEOTIDE SEQUENCE [LARGE SCALE GENOMIC DNA]</scope>
    <source>
        <strain evidence="2">cv. O-4</strain>
    </source>
</reference>
<accession>A0A1R3KZ61</accession>